<accession>X1AHH5</accession>
<dbReference type="EMBL" id="BART01006207">
    <property type="protein sequence ID" value="GAG59466.1"/>
    <property type="molecule type" value="Genomic_DNA"/>
</dbReference>
<dbReference type="AlphaFoldDB" id="X1AHH5"/>
<organism evidence="1">
    <name type="scientific">marine sediment metagenome</name>
    <dbReference type="NCBI Taxonomy" id="412755"/>
    <lineage>
        <taxon>unclassified sequences</taxon>
        <taxon>metagenomes</taxon>
        <taxon>ecological metagenomes</taxon>
    </lineage>
</organism>
<evidence type="ECO:0000313" key="1">
    <source>
        <dbReference type="EMBL" id="GAG59466.1"/>
    </source>
</evidence>
<name>X1AHH5_9ZZZZ</name>
<reference evidence="1" key="1">
    <citation type="journal article" date="2014" name="Front. Microbiol.">
        <title>High frequency of phylogenetically diverse reductive dehalogenase-homologous genes in deep subseafloor sedimentary metagenomes.</title>
        <authorList>
            <person name="Kawai M."/>
            <person name="Futagami T."/>
            <person name="Toyoda A."/>
            <person name="Takaki Y."/>
            <person name="Nishi S."/>
            <person name="Hori S."/>
            <person name="Arai W."/>
            <person name="Tsubouchi T."/>
            <person name="Morono Y."/>
            <person name="Uchiyama I."/>
            <person name="Ito T."/>
            <person name="Fujiyama A."/>
            <person name="Inagaki F."/>
            <person name="Takami H."/>
        </authorList>
    </citation>
    <scope>NUCLEOTIDE SEQUENCE</scope>
    <source>
        <strain evidence="1">Expedition CK06-06</strain>
    </source>
</reference>
<sequence length="96" mass="11595">MKDIPSERYVKVGHRSKGNDHIWTVKVRYLINQSRWCPECNEYFCQKILQLYMNKIFHVEFRPITLKQAFRLEIQDGGLLKYDCYYENVEIGGKNF</sequence>
<comment type="caution">
    <text evidence="1">The sequence shown here is derived from an EMBL/GenBank/DDBJ whole genome shotgun (WGS) entry which is preliminary data.</text>
</comment>
<protein>
    <submittedName>
        <fullName evidence="1">Uncharacterized protein</fullName>
    </submittedName>
</protein>
<gene>
    <name evidence="1" type="ORF">S01H4_14139</name>
</gene>
<proteinExistence type="predicted"/>